<dbReference type="SUPFAM" id="SSF141868">
    <property type="entry name" value="EAL domain-like"/>
    <property type="match status" value="1"/>
</dbReference>
<dbReference type="CDD" id="cd01949">
    <property type="entry name" value="GGDEF"/>
    <property type="match status" value="1"/>
</dbReference>
<dbReference type="Gene3D" id="3.20.20.450">
    <property type="entry name" value="EAL domain"/>
    <property type="match status" value="1"/>
</dbReference>
<dbReference type="SUPFAM" id="SSF55073">
    <property type="entry name" value="Nucleotide cyclase"/>
    <property type="match status" value="1"/>
</dbReference>
<evidence type="ECO:0000313" key="5">
    <source>
        <dbReference type="Proteomes" id="UP001267710"/>
    </source>
</evidence>
<name>A0ABU1IC13_9BURK</name>
<evidence type="ECO:0000313" key="4">
    <source>
        <dbReference type="EMBL" id="MDR6214758.1"/>
    </source>
</evidence>
<organism evidence="4 5">
    <name type="scientific">Paracidovorax wautersii</name>
    <dbReference type="NCBI Taxonomy" id="1177982"/>
    <lineage>
        <taxon>Bacteria</taxon>
        <taxon>Pseudomonadati</taxon>
        <taxon>Pseudomonadota</taxon>
        <taxon>Betaproteobacteria</taxon>
        <taxon>Burkholderiales</taxon>
        <taxon>Comamonadaceae</taxon>
        <taxon>Paracidovorax</taxon>
    </lineage>
</organism>
<dbReference type="InterPro" id="IPR000014">
    <property type="entry name" value="PAS"/>
</dbReference>
<dbReference type="SMART" id="SM00086">
    <property type="entry name" value="PAC"/>
    <property type="match status" value="1"/>
</dbReference>
<dbReference type="PANTHER" id="PTHR44757">
    <property type="entry name" value="DIGUANYLATE CYCLASE DGCP"/>
    <property type="match status" value="1"/>
</dbReference>
<dbReference type="RefSeq" id="WP_309829078.1">
    <property type="nucleotide sequence ID" value="NZ_JAVIZX010000001.1"/>
</dbReference>
<keyword evidence="5" id="KW-1185">Reference proteome</keyword>
<dbReference type="PROSITE" id="PS50883">
    <property type="entry name" value="EAL"/>
    <property type="match status" value="1"/>
</dbReference>
<reference evidence="4 5" key="1">
    <citation type="submission" date="2023-08" db="EMBL/GenBank/DDBJ databases">
        <title>Functional and genomic diversity of the sorghum phyllosphere microbiome.</title>
        <authorList>
            <person name="Shade A."/>
        </authorList>
    </citation>
    <scope>NUCLEOTIDE SEQUENCE [LARGE SCALE GENOMIC DNA]</scope>
    <source>
        <strain evidence="4 5">SORGH_AS_0335</strain>
    </source>
</reference>
<dbReference type="InterPro" id="IPR035919">
    <property type="entry name" value="EAL_sf"/>
</dbReference>
<dbReference type="EMBL" id="JAVIZX010000001">
    <property type="protein sequence ID" value="MDR6214758.1"/>
    <property type="molecule type" value="Genomic_DNA"/>
</dbReference>
<dbReference type="InterPro" id="IPR000160">
    <property type="entry name" value="GGDEF_dom"/>
</dbReference>
<protein>
    <submittedName>
        <fullName evidence="4">Diguanylate cyclase (GGDEF)-like protein/PAS domain S-box-containing protein</fullName>
    </submittedName>
</protein>
<dbReference type="SMART" id="SM00052">
    <property type="entry name" value="EAL"/>
    <property type="match status" value="1"/>
</dbReference>
<dbReference type="InterPro" id="IPR000700">
    <property type="entry name" value="PAS-assoc_C"/>
</dbReference>
<dbReference type="InterPro" id="IPR052155">
    <property type="entry name" value="Biofilm_reg_signaling"/>
</dbReference>
<dbReference type="InterPro" id="IPR043128">
    <property type="entry name" value="Rev_trsase/Diguanyl_cyclase"/>
</dbReference>
<gene>
    <name evidence="4" type="ORF">QE399_002447</name>
</gene>
<sequence length="826" mass="92088">MSVRIAWIDADADHARRAQDALREVRPHWLVVPISAPGFRLAPAQDWDAVVLCLGVGEVQLPSWTREQAPWPLMLCLHGPQEGLAARWLRAARGDYVLRDGAAHLPDLVARLLALVRGSVRAPVADTEPSALVHLQLHRAQLLSALGSMSHGILQTGPDGGVNVYNQRVLELLRLPESLMSTRPTLQDITRVQIERGDFGPDCTLVDDRGREYTRGGANAPVPSLYWRKTHDGRTLEIRTTSLVGGGMVRTFADVSDYVRVEGELRVSEARFRSLSDLSSDWYWEQDAQYRFTHFSGDEMRQALRLDDYVGRARWDVPAPNMSEEDWAAHRAVLDARLPFRDLELQRLQADGTSYWTSMSGVPIVDPDGTFRGYRGVGRDISERKRVQAQITRLAYFDALTRLPNRRMLTERLERARAATLRSGEHAALLFIDLDNFKDLNDTQGHHTGDRLLLQVAQRLQHCVGEGDTVARFGGDEFVVLSERLPPERLGARQAAAQLARRVIESLCQPYALEGFSHHSTPSIGIALFGDQPYSVDDLLQHADLAMYQAKAAGRNTVRFFDPRMQEAARARSVLEAQLRQGLQAGELQLHYQPIVDGAGRMVGAEALLRWQHPQRGMVPPAEFIPLAEQSGLILPLGRWVMEQACAQLVTWSRSMATRHLVLSVNVSVRQFRQGDFADHVLHVLRGSGARARQLKIELTESLLLSDAEEAIAKMDLLRAHGVGFALDDFGTGYSSLSYLKRLPLDQLKIDRSFVRDVLTDPNDAAIVRTILALAQSLDLEVVAEGVETTGQFDFLQRHGCHVFQGHLFGRPAAAGLLERALRPAA</sequence>
<accession>A0ABU1IC13</accession>
<feature type="domain" description="EAL" evidence="2">
    <location>
        <begin position="572"/>
        <end position="826"/>
    </location>
</feature>
<dbReference type="Pfam" id="PF12860">
    <property type="entry name" value="PAS_7"/>
    <property type="match status" value="1"/>
</dbReference>
<feature type="domain" description="PAC" evidence="1">
    <location>
        <begin position="341"/>
        <end position="393"/>
    </location>
</feature>
<dbReference type="Gene3D" id="3.30.450.20">
    <property type="entry name" value="PAS domain"/>
    <property type="match status" value="1"/>
</dbReference>
<comment type="caution">
    <text evidence="4">The sequence shown here is derived from an EMBL/GenBank/DDBJ whole genome shotgun (WGS) entry which is preliminary data.</text>
</comment>
<proteinExistence type="predicted"/>
<dbReference type="PROSITE" id="PS50887">
    <property type="entry name" value="GGDEF"/>
    <property type="match status" value="1"/>
</dbReference>
<dbReference type="Gene3D" id="3.30.70.270">
    <property type="match status" value="1"/>
</dbReference>
<dbReference type="SUPFAM" id="SSF55785">
    <property type="entry name" value="PYP-like sensor domain (PAS domain)"/>
    <property type="match status" value="1"/>
</dbReference>
<dbReference type="NCBIfam" id="TIGR00254">
    <property type="entry name" value="GGDEF"/>
    <property type="match status" value="1"/>
</dbReference>
<dbReference type="PANTHER" id="PTHR44757:SF2">
    <property type="entry name" value="BIOFILM ARCHITECTURE MAINTENANCE PROTEIN MBAA"/>
    <property type="match status" value="1"/>
</dbReference>
<dbReference type="InterPro" id="IPR001633">
    <property type="entry name" value="EAL_dom"/>
</dbReference>
<dbReference type="Proteomes" id="UP001267710">
    <property type="component" value="Unassembled WGS sequence"/>
</dbReference>
<dbReference type="InterPro" id="IPR035965">
    <property type="entry name" value="PAS-like_dom_sf"/>
</dbReference>
<evidence type="ECO:0000259" key="1">
    <source>
        <dbReference type="PROSITE" id="PS50113"/>
    </source>
</evidence>
<dbReference type="Pfam" id="PF00563">
    <property type="entry name" value="EAL"/>
    <property type="match status" value="1"/>
</dbReference>
<dbReference type="SMART" id="SM00267">
    <property type="entry name" value="GGDEF"/>
    <property type="match status" value="1"/>
</dbReference>
<dbReference type="InterPro" id="IPR029787">
    <property type="entry name" value="Nucleotide_cyclase"/>
</dbReference>
<feature type="domain" description="GGDEF" evidence="3">
    <location>
        <begin position="425"/>
        <end position="563"/>
    </location>
</feature>
<dbReference type="InterPro" id="IPR001610">
    <property type="entry name" value="PAC"/>
</dbReference>
<dbReference type="NCBIfam" id="TIGR00229">
    <property type="entry name" value="sensory_box"/>
    <property type="match status" value="1"/>
</dbReference>
<dbReference type="CDD" id="cd01948">
    <property type="entry name" value="EAL"/>
    <property type="match status" value="1"/>
</dbReference>
<evidence type="ECO:0000259" key="2">
    <source>
        <dbReference type="PROSITE" id="PS50883"/>
    </source>
</evidence>
<dbReference type="InterPro" id="IPR013656">
    <property type="entry name" value="PAS_4"/>
</dbReference>
<dbReference type="Pfam" id="PF00990">
    <property type="entry name" value="GGDEF"/>
    <property type="match status" value="1"/>
</dbReference>
<dbReference type="Pfam" id="PF08448">
    <property type="entry name" value="PAS_4"/>
    <property type="match status" value="1"/>
</dbReference>
<dbReference type="CDD" id="cd00130">
    <property type="entry name" value="PAS"/>
    <property type="match status" value="1"/>
</dbReference>
<dbReference type="PROSITE" id="PS50113">
    <property type="entry name" value="PAC"/>
    <property type="match status" value="1"/>
</dbReference>
<evidence type="ECO:0000259" key="3">
    <source>
        <dbReference type="PROSITE" id="PS50887"/>
    </source>
</evidence>